<reference evidence="1 2" key="1">
    <citation type="submission" date="2019-10" db="EMBL/GenBank/DDBJ databases">
        <title>Bacillus aerolatum sp. nov., isolated from bioaerosol of sport playgrounds.</title>
        <authorList>
            <person name="Chen P."/>
            <person name="Zhang G."/>
        </authorList>
    </citation>
    <scope>NUCLEOTIDE SEQUENCE [LARGE SCALE GENOMIC DNA]</scope>
    <source>
        <strain evidence="1 2">CX253</strain>
    </source>
</reference>
<gene>
    <name evidence="1" type="ORF">F9802_13105</name>
</gene>
<name>A0A6I1FE70_9BACI</name>
<dbReference type="AlphaFoldDB" id="A0A6I1FE70"/>
<protein>
    <submittedName>
        <fullName evidence="1">Uncharacterized protein</fullName>
    </submittedName>
</protein>
<comment type="caution">
    <text evidence="1">The sequence shown here is derived from an EMBL/GenBank/DDBJ whole genome shotgun (WGS) entry which is preliminary data.</text>
</comment>
<dbReference type="RefSeq" id="WP_152152633.1">
    <property type="nucleotide sequence ID" value="NZ_WEIO01000007.1"/>
</dbReference>
<organism evidence="1 2">
    <name type="scientific">Bacillus aerolatus</name>
    <dbReference type="NCBI Taxonomy" id="2653354"/>
    <lineage>
        <taxon>Bacteria</taxon>
        <taxon>Bacillati</taxon>
        <taxon>Bacillota</taxon>
        <taxon>Bacilli</taxon>
        <taxon>Bacillales</taxon>
        <taxon>Bacillaceae</taxon>
        <taxon>Bacillus</taxon>
    </lineage>
</organism>
<keyword evidence="2" id="KW-1185">Reference proteome</keyword>
<proteinExistence type="predicted"/>
<evidence type="ECO:0000313" key="2">
    <source>
        <dbReference type="Proteomes" id="UP000429595"/>
    </source>
</evidence>
<evidence type="ECO:0000313" key="1">
    <source>
        <dbReference type="EMBL" id="KAB7705997.1"/>
    </source>
</evidence>
<sequence>MVKKLKNHRIVEPLLMKQVYVQLQLLAPRGQITFPKESQRATFFGKEHLLVGADQGACAFVVVQLQRLAPRGQITFPKESQRATFFGKEHLLVGADQGAYAFV</sequence>
<dbReference type="Proteomes" id="UP000429595">
    <property type="component" value="Unassembled WGS sequence"/>
</dbReference>
<dbReference type="EMBL" id="WEIO01000007">
    <property type="protein sequence ID" value="KAB7705997.1"/>
    <property type="molecule type" value="Genomic_DNA"/>
</dbReference>
<accession>A0A6I1FE70</accession>